<reference evidence="1" key="1">
    <citation type="submission" date="2021-06" db="EMBL/GenBank/DDBJ databases">
        <authorList>
            <person name="Hodson N. C."/>
            <person name="Mongue J. A."/>
            <person name="Jaron S. K."/>
        </authorList>
    </citation>
    <scope>NUCLEOTIDE SEQUENCE</scope>
</reference>
<dbReference type="EMBL" id="CAJVCH010081411">
    <property type="protein sequence ID" value="CAG7721661.1"/>
    <property type="molecule type" value="Genomic_DNA"/>
</dbReference>
<evidence type="ECO:0000313" key="3">
    <source>
        <dbReference type="Proteomes" id="UP000708208"/>
    </source>
</evidence>
<accession>A0A8J2JKG8</accession>
<dbReference type="OrthoDB" id="2012566at2759"/>
<keyword evidence="3" id="KW-1185">Reference proteome</keyword>
<evidence type="ECO:0000313" key="2">
    <source>
        <dbReference type="EMBL" id="CAG7723382.1"/>
    </source>
</evidence>
<name>A0A8J2JKG8_9HEXA</name>
<sequence length="312" mass="35313">MSVWNSILENAIFRGLDYLENLFESKPWAFSATSCTKDRITFNEIPDYRLSRHPERFTHFTALDLLQKELSSFVRSTLLQSLTPSTPSTMNYFLDCRLFPDDVDTTALGYAVLLEAQLVNKDEVLPIAELVFGNVNTHEVVEVYIKPAEDRKKNLVDACSCANALRLGYMLGQESKLEKTEKYVFEWLKSGKWKQGTIYYHSGFPFLYFCSNFVKTNQKVQKKFRSILTSAIENSLEDCKLPLDYAMVLLALENLGIRDYSESISTVLLQMQEEDGSWPADAIWGNTHGVLFGGKAVSTIFIVGALVAARGC</sequence>
<evidence type="ECO:0000313" key="1">
    <source>
        <dbReference type="EMBL" id="CAG7721661.1"/>
    </source>
</evidence>
<organism evidence="1 3">
    <name type="scientific">Allacma fusca</name>
    <dbReference type="NCBI Taxonomy" id="39272"/>
    <lineage>
        <taxon>Eukaryota</taxon>
        <taxon>Metazoa</taxon>
        <taxon>Ecdysozoa</taxon>
        <taxon>Arthropoda</taxon>
        <taxon>Hexapoda</taxon>
        <taxon>Collembola</taxon>
        <taxon>Symphypleona</taxon>
        <taxon>Sminthuridae</taxon>
        <taxon>Allacma</taxon>
    </lineage>
</organism>
<dbReference type="EMBL" id="CAJVCH010098624">
    <property type="protein sequence ID" value="CAG7723382.1"/>
    <property type="molecule type" value="Genomic_DNA"/>
</dbReference>
<proteinExistence type="predicted"/>
<dbReference type="AlphaFoldDB" id="A0A8J2JKG8"/>
<gene>
    <name evidence="1" type="ORF">AFUS01_LOCUS10858</name>
    <name evidence="2" type="ORF">AFUS01_LOCUS12472</name>
</gene>
<comment type="caution">
    <text evidence="1">The sequence shown here is derived from an EMBL/GenBank/DDBJ whole genome shotgun (WGS) entry which is preliminary data.</text>
</comment>
<protein>
    <submittedName>
        <fullName evidence="1">Uncharacterized protein</fullName>
    </submittedName>
</protein>
<dbReference type="Proteomes" id="UP000708208">
    <property type="component" value="Unassembled WGS sequence"/>
</dbReference>